<organism evidence="2 3">
    <name type="scientific">Brevundimonas intermedia</name>
    <dbReference type="NCBI Taxonomy" id="74315"/>
    <lineage>
        <taxon>Bacteria</taxon>
        <taxon>Pseudomonadati</taxon>
        <taxon>Pseudomonadota</taxon>
        <taxon>Alphaproteobacteria</taxon>
        <taxon>Caulobacterales</taxon>
        <taxon>Caulobacteraceae</taxon>
        <taxon>Brevundimonas</taxon>
    </lineage>
</organism>
<sequence length="614" mass="63160">MAGLTITITDAGRAALPNGPNTGTSAVTISHVGVSNVHASGSLKALTTLPGEIKRVVTFGGDVVADDVIHITINDETADVYSVRAFGLYLSTGVLFAVFSAADVVVEKSANAMVLLSADITFKTLDTAVIEFGGTGFINPPATTDRQGVVELATDQETAVGTDASRAVTPKGLLFTLQSWATNFAAAVHSHSILQITGLDTALAGKSATGHKHDAADTITGVFDVARIPALAMAKITGLVAALADKSAIGHQHDAADVSSGVFNVGRIPALAMEKITGLATALAAKAEKINPAFTGGARISGPDAILQVEFRDDAARLAGFYATSGLIRLWDQISGDIAQFSSSGLGLRVAGVIQTVWHAGNFNPADKAAALHSHTTAQIGGLDGALAQRSLVGHGHGTGEIAGLDGALAARAVLGQVANFNDVTTTRGNGTGVIFLGDGAHYLYWDGANYNLNNGNLLVFGNPVLHTGNPDSWWPAGELKLFDTGSPPGGARLLVANGAEVSRSTYSRLYNAIGTRYGAGDGANTFNLPDWRGVFFRGLDNGRGLDGGRSLGVFQASQNLAHTHGLPVRDNADSGLNIEDAGTGGSLRSVNTYSEGGSEARPVNQALLACITY</sequence>
<comment type="caution">
    <text evidence="2">The sequence shown here is derived from an EMBL/GenBank/DDBJ whole genome shotgun (WGS) entry which is preliminary data.</text>
</comment>
<dbReference type="Pfam" id="PF12789">
    <property type="entry name" value="PTR"/>
    <property type="match status" value="3"/>
</dbReference>
<keyword evidence="3" id="KW-1185">Reference proteome</keyword>
<gene>
    <name evidence="2" type="ORF">GCM10017620_25840</name>
</gene>
<feature type="domain" description="Phage tail collar" evidence="1">
    <location>
        <begin position="478"/>
        <end position="536"/>
    </location>
</feature>
<accession>A0ABQ5TAH1</accession>
<dbReference type="Pfam" id="PF07484">
    <property type="entry name" value="Collar"/>
    <property type="match status" value="1"/>
</dbReference>
<name>A0ABQ5TAH1_9CAUL</name>
<proteinExistence type="predicted"/>
<evidence type="ECO:0000313" key="3">
    <source>
        <dbReference type="Proteomes" id="UP001143509"/>
    </source>
</evidence>
<dbReference type="EMBL" id="BSFD01000010">
    <property type="protein sequence ID" value="GLK49611.1"/>
    <property type="molecule type" value="Genomic_DNA"/>
</dbReference>
<protein>
    <recommendedName>
        <fullName evidence="1">Phage tail collar domain-containing protein</fullName>
    </recommendedName>
</protein>
<dbReference type="InterPro" id="IPR011083">
    <property type="entry name" value="Phage_tail_collar_dom"/>
</dbReference>
<dbReference type="InterPro" id="IPR037053">
    <property type="entry name" value="Phage_tail_collar_dom_sf"/>
</dbReference>
<dbReference type="Gene3D" id="3.90.1340.10">
    <property type="entry name" value="Phage tail collar domain"/>
    <property type="match status" value="1"/>
</dbReference>
<dbReference type="Proteomes" id="UP001143509">
    <property type="component" value="Unassembled WGS sequence"/>
</dbReference>
<evidence type="ECO:0000259" key="1">
    <source>
        <dbReference type="Pfam" id="PF07484"/>
    </source>
</evidence>
<dbReference type="SUPFAM" id="SSF88874">
    <property type="entry name" value="Receptor-binding domain of short tail fibre protein gp12"/>
    <property type="match status" value="1"/>
</dbReference>
<reference evidence="2" key="2">
    <citation type="submission" date="2023-01" db="EMBL/GenBank/DDBJ databases">
        <authorList>
            <person name="Sun Q."/>
            <person name="Evtushenko L."/>
        </authorList>
    </citation>
    <scope>NUCLEOTIDE SEQUENCE</scope>
    <source>
        <strain evidence="2">VKM B-1499</strain>
    </source>
</reference>
<dbReference type="RefSeq" id="WP_271165801.1">
    <property type="nucleotide sequence ID" value="NZ_BSFD01000010.1"/>
</dbReference>
<reference evidence="2" key="1">
    <citation type="journal article" date="2014" name="Int. J. Syst. Evol. Microbiol.">
        <title>Complete genome of a new Firmicutes species belonging to the dominant human colonic microbiota ('Ruminococcus bicirculans') reveals two chromosomes and a selective capacity to utilize plant glucans.</title>
        <authorList>
            <consortium name="NISC Comparative Sequencing Program"/>
            <person name="Wegmann U."/>
            <person name="Louis P."/>
            <person name="Goesmann A."/>
            <person name="Henrissat B."/>
            <person name="Duncan S.H."/>
            <person name="Flint H.J."/>
        </authorList>
    </citation>
    <scope>NUCLEOTIDE SEQUENCE</scope>
    <source>
        <strain evidence="2">VKM B-1499</strain>
    </source>
</reference>
<evidence type="ECO:0000313" key="2">
    <source>
        <dbReference type="EMBL" id="GLK49611.1"/>
    </source>
</evidence>